<feature type="chain" id="PRO_5011748146" evidence="5">
    <location>
        <begin position="26"/>
        <end position="387"/>
    </location>
</feature>
<dbReference type="InterPro" id="IPR028081">
    <property type="entry name" value="Leu-bd"/>
</dbReference>
<dbReference type="Proteomes" id="UP000198703">
    <property type="component" value="Unassembled WGS sequence"/>
</dbReference>
<keyword evidence="3 5" id="KW-0732">Signal</keyword>
<keyword evidence="2" id="KW-0813">Transport</keyword>
<dbReference type="Pfam" id="PF13458">
    <property type="entry name" value="Peripla_BP_6"/>
    <property type="match status" value="1"/>
</dbReference>
<proteinExistence type="inferred from homology"/>
<keyword evidence="8" id="KW-1185">Reference proteome</keyword>
<evidence type="ECO:0000256" key="3">
    <source>
        <dbReference type="ARBA" id="ARBA00022729"/>
    </source>
</evidence>
<dbReference type="PANTHER" id="PTHR30483:SF6">
    <property type="entry name" value="PERIPLASMIC BINDING PROTEIN OF ABC TRANSPORTER FOR NATURAL AMINO ACIDS"/>
    <property type="match status" value="1"/>
</dbReference>
<dbReference type="SUPFAM" id="SSF53822">
    <property type="entry name" value="Periplasmic binding protein-like I"/>
    <property type="match status" value="1"/>
</dbReference>
<reference evidence="7 8" key="1">
    <citation type="submission" date="2016-10" db="EMBL/GenBank/DDBJ databases">
        <authorList>
            <person name="de Groot N.N."/>
        </authorList>
    </citation>
    <scope>NUCLEOTIDE SEQUENCE [LARGE SCALE GENOMIC DNA]</scope>
    <source>
        <strain evidence="7 8">DSM 15345</strain>
    </source>
</reference>
<evidence type="ECO:0000256" key="1">
    <source>
        <dbReference type="ARBA" id="ARBA00010062"/>
    </source>
</evidence>
<name>A0A1H3XIG3_9RHOB</name>
<evidence type="ECO:0000313" key="7">
    <source>
        <dbReference type="EMBL" id="SDZ99139.1"/>
    </source>
</evidence>
<evidence type="ECO:0000259" key="6">
    <source>
        <dbReference type="Pfam" id="PF13458"/>
    </source>
</evidence>
<dbReference type="EMBL" id="FNQM01000002">
    <property type="protein sequence ID" value="SDZ99139.1"/>
    <property type="molecule type" value="Genomic_DNA"/>
</dbReference>
<sequence length="387" mass="40000">MKTSIMALAAAGALAGALAAGAAVAQEEYVVGVMSAQSGYLAPYDMPAYAGFRFCVDEINAKGGLNGALPVRLIVKDTRSDIAESVKVVQEMLDDGAQFIVSSADADPTIAAAQITAADGVPTMTFAGTAPVLTQVGPHVFGSYPADNQQAAVLADYAHAEGLRSVWLVKSPDSAYTLGGPEYFGEAFEALGGAVLGTSLYSLNQPDFSAIVTTIKAADPQPDVIVTWAWEPDFPAFIKALRGAGVETKVMGGDVLDTPTVRGLGPVVDGVVHTSGGFPQEGSAYADFIDRFEAATGVVPDNNYYVNGCDIAGMIEQAVAAAGSTDPQAVTAAMAEIEDGEGVMSDFTFKGTDRMPLREVVVARITGDGGKEFVKRAMADPATLPQP</sequence>
<dbReference type="PANTHER" id="PTHR30483">
    <property type="entry name" value="LEUCINE-SPECIFIC-BINDING PROTEIN"/>
    <property type="match status" value="1"/>
</dbReference>
<evidence type="ECO:0000256" key="4">
    <source>
        <dbReference type="ARBA" id="ARBA00022970"/>
    </source>
</evidence>
<dbReference type="Gene3D" id="3.40.50.2300">
    <property type="match status" value="2"/>
</dbReference>
<dbReference type="AlphaFoldDB" id="A0A1H3XIG3"/>
<evidence type="ECO:0000256" key="2">
    <source>
        <dbReference type="ARBA" id="ARBA00022448"/>
    </source>
</evidence>
<evidence type="ECO:0000313" key="8">
    <source>
        <dbReference type="Proteomes" id="UP000198703"/>
    </source>
</evidence>
<dbReference type="InterPro" id="IPR028082">
    <property type="entry name" value="Peripla_BP_I"/>
</dbReference>
<evidence type="ECO:0000256" key="5">
    <source>
        <dbReference type="SAM" id="SignalP"/>
    </source>
</evidence>
<dbReference type="STRING" id="89524.SAMN05444370_102438"/>
<feature type="domain" description="Leucine-binding protein" evidence="6">
    <location>
        <begin position="30"/>
        <end position="369"/>
    </location>
</feature>
<dbReference type="GO" id="GO:0006865">
    <property type="term" value="P:amino acid transport"/>
    <property type="evidence" value="ECO:0007669"/>
    <property type="project" value="UniProtKB-KW"/>
</dbReference>
<keyword evidence="4" id="KW-0029">Amino-acid transport</keyword>
<dbReference type="InterPro" id="IPR051010">
    <property type="entry name" value="BCAA_transport"/>
</dbReference>
<gene>
    <name evidence="7" type="ORF">SAMN05444370_102438</name>
</gene>
<protein>
    <submittedName>
        <fullName evidence="7">Amino acid/amide ABC transporter substrate-binding protein, HAAT family</fullName>
    </submittedName>
</protein>
<feature type="signal peptide" evidence="5">
    <location>
        <begin position="1"/>
        <end position="25"/>
    </location>
</feature>
<dbReference type="PRINTS" id="PR00337">
    <property type="entry name" value="LEUILEVALBP"/>
</dbReference>
<organism evidence="7 8">
    <name type="scientific">Rubrimonas cliftonensis</name>
    <dbReference type="NCBI Taxonomy" id="89524"/>
    <lineage>
        <taxon>Bacteria</taxon>
        <taxon>Pseudomonadati</taxon>
        <taxon>Pseudomonadota</taxon>
        <taxon>Alphaproteobacteria</taxon>
        <taxon>Rhodobacterales</taxon>
        <taxon>Paracoccaceae</taxon>
        <taxon>Rubrimonas</taxon>
    </lineage>
</organism>
<accession>A0A1H3XIG3</accession>
<comment type="similarity">
    <text evidence="1">Belongs to the leucine-binding protein family.</text>
</comment>
<dbReference type="InterPro" id="IPR000709">
    <property type="entry name" value="Leu_Ile_Val-bd"/>
</dbReference>
<dbReference type="RefSeq" id="WP_093249514.1">
    <property type="nucleotide sequence ID" value="NZ_FNQM01000002.1"/>
</dbReference>
<dbReference type="OrthoDB" id="9802022at2"/>